<name>A0ABP5M3P4_9ACTN</name>
<protein>
    <submittedName>
        <fullName evidence="2">Uncharacterized protein</fullName>
    </submittedName>
</protein>
<evidence type="ECO:0000313" key="2">
    <source>
        <dbReference type="EMBL" id="GAA2157142.1"/>
    </source>
</evidence>
<gene>
    <name evidence="2" type="ORF">GCM10009727_66770</name>
</gene>
<feature type="transmembrane region" description="Helical" evidence="1">
    <location>
        <begin position="6"/>
        <end position="28"/>
    </location>
</feature>
<evidence type="ECO:0000256" key="1">
    <source>
        <dbReference type="SAM" id="Phobius"/>
    </source>
</evidence>
<keyword evidence="1" id="KW-1133">Transmembrane helix</keyword>
<sequence length="159" mass="17417">MAWEWVLPVASATSAAIVGVSGVIAGWMTARSQRHLQLVVHKREMAQREHSELRVARREIYARLISSLHAFADDAASLPSLLLAFQEARIIASAEVISALAAAQASVEEVHLCRRHSAEAHHTALRSLLDAEIALTESMHRELLGPPASTITHYKDKDS</sequence>
<keyword evidence="1" id="KW-0472">Membrane</keyword>
<keyword evidence="1" id="KW-0812">Transmembrane</keyword>
<evidence type="ECO:0000313" key="3">
    <source>
        <dbReference type="Proteomes" id="UP001501020"/>
    </source>
</evidence>
<dbReference type="EMBL" id="BAAAMR010000075">
    <property type="protein sequence ID" value="GAA2157142.1"/>
    <property type="molecule type" value="Genomic_DNA"/>
</dbReference>
<comment type="caution">
    <text evidence="2">The sequence shown here is derived from an EMBL/GenBank/DDBJ whole genome shotgun (WGS) entry which is preliminary data.</text>
</comment>
<accession>A0ABP5M3P4</accession>
<organism evidence="2 3">
    <name type="scientific">Actinomadura napierensis</name>
    <dbReference type="NCBI Taxonomy" id="267854"/>
    <lineage>
        <taxon>Bacteria</taxon>
        <taxon>Bacillati</taxon>
        <taxon>Actinomycetota</taxon>
        <taxon>Actinomycetes</taxon>
        <taxon>Streptosporangiales</taxon>
        <taxon>Thermomonosporaceae</taxon>
        <taxon>Actinomadura</taxon>
    </lineage>
</organism>
<dbReference type="Proteomes" id="UP001501020">
    <property type="component" value="Unassembled WGS sequence"/>
</dbReference>
<dbReference type="RefSeq" id="WP_344276476.1">
    <property type="nucleotide sequence ID" value="NZ_BAAAMR010000075.1"/>
</dbReference>
<keyword evidence="3" id="KW-1185">Reference proteome</keyword>
<reference evidence="3" key="1">
    <citation type="journal article" date="2019" name="Int. J. Syst. Evol. Microbiol.">
        <title>The Global Catalogue of Microorganisms (GCM) 10K type strain sequencing project: providing services to taxonomists for standard genome sequencing and annotation.</title>
        <authorList>
            <consortium name="The Broad Institute Genomics Platform"/>
            <consortium name="The Broad Institute Genome Sequencing Center for Infectious Disease"/>
            <person name="Wu L."/>
            <person name="Ma J."/>
        </authorList>
    </citation>
    <scope>NUCLEOTIDE SEQUENCE [LARGE SCALE GENOMIC DNA]</scope>
    <source>
        <strain evidence="3">JCM 13850</strain>
    </source>
</reference>
<proteinExistence type="predicted"/>